<evidence type="ECO:0000259" key="1">
    <source>
        <dbReference type="Pfam" id="PF04168"/>
    </source>
</evidence>
<proteinExistence type="predicted"/>
<dbReference type="InParanoid" id="A0A6N7F2V4"/>
<feature type="domain" description="DUF403" evidence="1">
    <location>
        <begin position="7"/>
        <end position="200"/>
    </location>
</feature>
<gene>
    <name evidence="2" type="ORF">GCU85_05560</name>
</gene>
<evidence type="ECO:0000313" key="3">
    <source>
        <dbReference type="Proteomes" id="UP000471298"/>
    </source>
</evidence>
<keyword evidence="3" id="KW-1185">Reference proteome</keyword>
<protein>
    <recommendedName>
        <fullName evidence="1">DUF403 domain-containing protein</fullName>
    </recommendedName>
</protein>
<organism evidence="2 3">
    <name type="scientific">Ostreibacterium oceani</name>
    <dbReference type="NCBI Taxonomy" id="2654998"/>
    <lineage>
        <taxon>Bacteria</taxon>
        <taxon>Pseudomonadati</taxon>
        <taxon>Pseudomonadota</taxon>
        <taxon>Gammaproteobacteria</taxon>
        <taxon>Cardiobacteriales</taxon>
        <taxon>Ostreibacteriaceae</taxon>
        <taxon>Ostreibacterium</taxon>
    </lineage>
</organism>
<dbReference type="RefSeq" id="WP_152810190.1">
    <property type="nucleotide sequence ID" value="NZ_WHNW01000004.1"/>
</dbReference>
<comment type="caution">
    <text evidence="2">The sequence shown here is derived from an EMBL/GenBank/DDBJ whole genome shotgun (WGS) entry which is preliminary data.</text>
</comment>
<sequence>MILPLSTAGDLCWLGRYMYRTITIQQRTAIVNTSAKTSTETNTGTGTNIVVATNTPPVSAETYLALMGINSQALHENTDEQTRTEHLARQLNTVILPALFNHINDNVQTVRGVIDRDAYQLFNDAKSLKNDDSLRAACLQLHACCQAMRAQETTVAAFWSLGFSIEQLDEHLRINDAISAHFRQFAVAATSLPDYPAWNTLKLPAQALVFTQDHVAFTDWLTQFYHVFDQRL</sequence>
<reference evidence="2 3" key="1">
    <citation type="submission" date="2019-10" db="EMBL/GenBank/DDBJ databases">
        <title>Cardiobacteriales fam. a chemoheterotrophic member of the order Cardiobacteriales, and proposal of Cardiobacteriales fam. nov.</title>
        <authorList>
            <person name="Wang C."/>
        </authorList>
    </citation>
    <scope>NUCLEOTIDE SEQUENCE [LARGE SCALE GENOMIC DNA]</scope>
    <source>
        <strain evidence="2 3">ML27</strain>
    </source>
</reference>
<dbReference type="InterPro" id="IPR007296">
    <property type="entry name" value="DUF403"/>
</dbReference>
<dbReference type="Proteomes" id="UP000471298">
    <property type="component" value="Unassembled WGS sequence"/>
</dbReference>
<name>A0A6N7F2V4_9GAMM</name>
<evidence type="ECO:0000313" key="2">
    <source>
        <dbReference type="EMBL" id="MPV86196.1"/>
    </source>
</evidence>
<dbReference type="AlphaFoldDB" id="A0A6N7F2V4"/>
<dbReference type="EMBL" id="WHNW01000004">
    <property type="protein sequence ID" value="MPV86196.1"/>
    <property type="molecule type" value="Genomic_DNA"/>
</dbReference>
<dbReference type="Pfam" id="PF04168">
    <property type="entry name" value="Alpha-E"/>
    <property type="match status" value="1"/>
</dbReference>
<accession>A0A6N7F2V4</accession>